<sequence length="626" mass="69872">MKSIVAFFQFCWNLLNFIRNLVMNMIFLVFVLLVIFMIGISRESGDKRNAENMQGALLLNLDGYLADNRDDSLGWRKALQELDGQRVPSKISVFDLVYAIRHAAEDERISGLALDLNNFEGAGLPALEYVGDAIQHFKQSKKTVIAFADNYTQSQYLLASYADEIYLNPIGAVEIQGLAVNNLFFKSMLDKLEVNPHIFRVGTYKSAVEPFLRDDMSAEAKQNLQRWLDQMWSNYQSAVAENRHIDKKDVLPPLQTYLNELKTLKGDEARYAQQRKLISTLATRLELEQKLVELFGKDNEGMPNMLEFEGYLKLLPDRMAVDSGAENKIAVINVEGAITDGESDEENVGGDTIAGLLREAYEDQRVKAVILRVNSPGGSAFASEIIRQETENLQKAGKPVVVSMGEMAASGGYWISSTADYIVADKNTLTGSIGIFAMFPTFEKTLKKAGISSDGAVTSPLSGATPFSRLSPELSDIYQLQIERGYDKFLDIVSRGRELSKGQVDKVAQGQVWLGQEALKLKLVDELGNFDVAVERAGELVNRNLQGGEMIENFAVEWFNEREIGTFTALLRDLKRDISLSVREAWGQSLGLSPLLKQLGKQSEGFNGFNDPKGQYLYCLNCFRVN</sequence>
<feature type="domain" description="Peptidase S49" evidence="9">
    <location>
        <begin position="137"/>
        <end position="290"/>
    </location>
</feature>
<evidence type="ECO:0000256" key="1">
    <source>
        <dbReference type="ARBA" id="ARBA00004370"/>
    </source>
</evidence>
<proteinExistence type="inferred from homology"/>
<keyword evidence="11" id="KW-1185">Reference proteome</keyword>
<keyword evidence="8" id="KW-0812">Transmembrane</keyword>
<dbReference type="InterPro" id="IPR004635">
    <property type="entry name" value="Pept_S49_SppA"/>
</dbReference>
<gene>
    <name evidence="10" type="ORF">EDC45_0793</name>
</gene>
<comment type="subcellular location">
    <subcellularLocation>
        <location evidence="1">Membrane</location>
    </subcellularLocation>
</comment>
<evidence type="ECO:0000256" key="2">
    <source>
        <dbReference type="ARBA" id="ARBA00008683"/>
    </source>
</evidence>
<dbReference type="GO" id="GO:0016020">
    <property type="term" value="C:membrane"/>
    <property type="evidence" value="ECO:0007669"/>
    <property type="project" value="UniProtKB-SubCell"/>
</dbReference>
<evidence type="ECO:0000256" key="4">
    <source>
        <dbReference type="ARBA" id="ARBA00022801"/>
    </source>
</evidence>
<dbReference type="AlphaFoldDB" id="A0A4R6VEG9"/>
<protein>
    <submittedName>
        <fullName evidence="10">Protease-4</fullName>
    </submittedName>
</protein>
<evidence type="ECO:0000256" key="7">
    <source>
        <dbReference type="PIRSR" id="PIRSR001217-1"/>
    </source>
</evidence>
<feature type="domain" description="Peptidase S49" evidence="9">
    <location>
        <begin position="393"/>
        <end position="542"/>
    </location>
</feature>
<dbReference type="NCBIfam" id="TIGR00705">
    <property type="entry name" value="SppA_67K"/>
    <property type="match status" value="1"/>
</dbReference>
<dbReference type="CDD" id="cd07018">
    <property type="entry name" value="S49_SppA_67K_type"/>
    <property type="match status" value="1"/>
</dbReference>
<dbReference type="InterPro" id="IPR002142">
    <property type="entry name" value="Peptidase_S49"/>
</dbReference>
<comment type="similarity">
    <text evidence="2">Belongs to the peptidase S49 family.</text>
</comment>
<dbReference type="InterPro" id="IPR047217">
    <property type="entry name" value="S49_SppA_67K_type_N"/>
</dbReference>
<keyword evidence="3 10" id="KW-0645">Protease</keyword>
<feature type="active site" description="Nucleophile" evidence="7">
    <location>
        <position position="410"/>
    </location>
</feature>
<keyword evidence="4" id="KW-0378">Hydrolase</keyword>
<evidence type="ECO:0000313" key="11">
    <source>
        <dbReference type="Proteomes" id="UP000295657"/>
    </source>
</evidence>
<dbReference type="OrthoDB" id="9764363at2"/>
<organism evidence="10 11">
    <name type="scientific">Mesocricetibacter intestinalis</name>
    <dbReference type="NCBI Taxonomy" id="1521930"/>
    <lineage>
        <taxon>Bacteria</taxon>
        <taxon>Pseudomonadati</taxon>
        <taxon>Pseudomonadota</taxon>
        <taxon>Gammaproteobacteria</taxon>
        <taxon>Pasteurellales</taxon>
        <taxon>Pasteurellaceae</taxon>
        <taxon>Mesocricetibacter</taxon>
    </lineage>
</organism>
<dbReference type="RefSeq" id="WP_133543668.1">
    <property type="nucleotide sequence ID" value="NZ_SNYQ01000002.1"/>
</dbReference>
<evidence type="ECO:0000256" key="3">
    <source>
        <dbReference type="ARBA" id="ARBA00022670"/>
    </source>
</evidence>
<dbReference type="PANTHER" id="PTHR33209:SF1">
    <property type="entry name" value="PEPTIDASE S49 DOMAIN-CONTAINING PROTEIN"/>
    <property type="match status" value="1"/>
</dbReference>
<feature type="transmembrane region" description="Helical" evidence="8">
    <location>
        <begin position="21"/>
        <end position="40"/>
    </location>
</feature>
<evidence type="ECO:0000256" key="5">
    <source>
        <dbReference type="ARBA" id="ARBA00022825"/>
    </source>
</evidence>
<dbReference type="PANTHER" id="PTHR33209">
    <property type="entry name" value="PROTEASE 4"/>
    <property type="match status" value="1"/>
</dbReference>
<evidence type="ECO:0000256" key="8">
    <source>
        <dbReference type="SAM" id="Phobius"/>
    </source>
</evidence>
<evidence type="ECO:0000313" key="10">
    <source>
        <dbReference type="EMBL" id="TDQ59001.1"/>
    </source>
</evidence>
<keyword evidence="6 8" id="KW-0472">Membrane</keyword>
<dbReference type="Gene3D" id="6.20.330.10">
    <property type="match status" value="1"/>
</dbReference>
<dbReference type="InterPro" id="IPR047272">
    <property type="entry name" value="S49_SppA_C"/>
</dbReference>
<dbReference type="GO" id="GO:0006465">
    <property type="term" value="P:signal peptide processing"/>
    <property type="evidence" value="ECO:0007669"/>
    <property type="project" value="InterPro"/>
</dbReference>
<dbReference type="CDD" id="cd07023">
    <property type="entry name" value="S49_Sppa_N_C"/>
    <property type="match status" value="1"/>
</dbReference>
<dbReference type="Pfam" id="PF01343">
    <property type="entry name" value="Peptidase_S49"/>
    <property type="match status" value="2"/>
</dbReference>
<dbReference type="InterPro" id="IPR029045">
    <property type="entry name" value="ClpP/crotonase-like_dom_sf"/>
</dbReference>
<dbReference type="Proteomes" id="UP000295657">
    <property type="component" value="Unassembled WGS sequence"/>
</dbReference>
<evidence type="ECO:0000256" key="6">
    <source>
        <dbReference type="ARBA" id="ARBA00023136"/>
    </source>
</evidence>
<keyword evidence="5" id="KW-0720">Serine protease</keyword>
<keyword evidence="8" id="KW-1133">Transmembrane helix</keyword>
<dbReference type="EMBL" id="SNYQ01000002">
    <property type="protein sequence ID" value="TDQ59001.1"/>
    <property type="molecule type" value="Genomic_DNA"/>
</dbReference>
<name>A0A4R6VEG9_9PAST</name>
<dbReference type="GO" id="GO:0008236">
    <property type="term" value="F:serine-type peptidase activity"/>
    <property type="evidence" value="ECO:0007669"/>
    <property type="project" value="UniProtKB-KW"/>
</dbReference>
<dbReference type="NCBIfam" id="TIGR00706">
    <property type="entry name" value="SppA_dom"/>
    <property type="match status" value="1"/>
</dbReference>
<feature type="active site" description="Proton donor/acceptor" evidence="7">
    <location>
        <position position="205"/>
    </location>
</feature>
<dbReference type="Gene3D" id="3.90.226.10">
    <property type="entry name" value="2-enoyl-CoA Hydratase, Chain A, domain 1"/>
    <property type="match status" value="3"/>
</dbReference>
<comment type="caution">
    <text evidence="10">The sequence shown here is derived from an EMBL/GenBank/DDBJ whole genome shotgun (WGS) entry which is preliminary data.</text>
</comment>
<dbReference type="PIRSF" id="PIRSF001217">
    <property type="entry name" value="Protease_4_SppA"/>
    <property type="match status" value="1"/>
</dbReference>
<accession>A0A4R6VEG9</accession>
<dbReference type="InterPro" id="IPR004634">
    <property type="entry name" value="Pept_S49_pIV"/>
</dbReference>
<evidence type="ECO:0000259" key="9">
    <source>
        <dbReference type="Pfam" id="PF01343"/>
    </source>
</evidence>
<reference evidence="10 11" key="1">
    <citation type="submission" date="2019-03" db="EMBL/GenBank/DDBJ databases">
        <title>Genomic Encyclopedia of Type Strains, Phase IV (KMG-IV): sequencing the most valuable type-strain genomes for metagenomic binning, comparative biology and taxonomic classification.</title>
        <authorList>
            <person name="Goeker M."/>
        </authorList>
    </citation>
    <scope>NUCLEOTIDE SEQUENCE [LARGE SCALE GENOMIC DNA]</scope>
    <source>
        <strain evidence="10 11">DSM 28403</strain>
    </source>
</reference>
<dbReference type="SUPFAM" id="SSF52096">
    <property type="entry name" value="ClpP/crotonase"/>
    <property type="match status" value="2"/>
</dbReference>